<accession>A0A6G6Y807</accession>
<dbReference type="InterPro" id="IPR019734">
    <property type="entry name" value="TPR_rpt"/>
</dbReference>
<organism evidence="2 3">
    <name type="scientific">Stakelama tenebrarum</name>
    <dbReference type="NCBI Taxonomy" id="2711215"/>
    <lineage>
        <taxon>Bacteria</taxon>
        <taxon>Pseudomonadati</taxon>
        <taxon>Pseudomonadota</taxon>
        <taxon>Alphaproteobacteria</taxon>
        <taxon>Sphingomonadales</taxon>
        <taxon>Sphingomonadaceae</taxon>
        <taxon>Stakelama</taxon>
    </lineage>
</organism>
<dbReference type="SUPFAM" id="SSF48452">
    <property type="entry name" value="TPR-like"/>
    <property type="match status" value="1"/>
</dbReference>
<dbReference type="Pfam" id="PF13469">
    <property type="entry name" value="Sulfotransfer_3"/>
    <property type="match status" value="1"/>
</dbReference>
<dbReference type="Gene3D" id="3.40.50.300">
    <property type="entry name" value="P-loop containing nucleotide triphosphate hydrolases"/>
    <property type="match status" value="1"/>
</dbReference>
<dbReference type="Pfam" id="PF13432">
    <property type="entry name" value="TPR_16"/>
    <property type="match status" value="1"/>
</dbReference>
<dbReference type="PANTHER" id="PTHR12788">
    <property type="entry name" value="PROTEIN-TYROSINE SULFOTRANSFERASE 2"/>
    <property type="match status" value="1"/>
</dbReference>
<proteinExistence type="predicted"/>
<dbReference type="InterPro" id="IPR011990">
    <property type="entry name" value="TPR-like_helical_dom_sf"/>
</dbReference>
<dbReference type="Pfam" id="PF14559">
    <property type="entry name" value="TPR_19"/>
    <property type="match status" value="1"/>
</dbReference>
<dbReference type="RefSeq" id="WP_165327977.1">
    <property type="nucleotide sequence ID" value="NZ_CP049109.1"/>
</dbReference>
<dbReference type="Gene3D" id="1.25.40.10">
    <property type="entry name" value="Tetratricopeptide repeat domain"/>
    <property type="match status" value="1"/>
</dbReference>
<dbReference type="AlphaFoldDB" id="A0A6G6Y807"/>
<evidence type="ECO:0000256" key="1">
    <source>
        <dbReference type="ARBA" id="ARBA00022679"/>
    </source>
</evidence>
<dbReference type="EMBL" id="CP049109">
    <property type="protein sequence ID" value="QIG81050.1"/>
    <property type="molecule type" value="Genomic_DNA"/>
</dbReference>
<keyword evidence="3" id="KW-1185">Reference proteome</keyword>
<reference evidence="2 3" key="1">
    <citation type="submission" date="2020-02" db="EMBL/GenBank/DDBJ databases">
        <authorList>
            <person name="Zheng R.K."/>
            <person name="Sun C.M."/>
        </authorList>
    </citation>
    <scope>NUCLEOTIDE SEQUENCE [LARGE SCALE GENOMIC DNA]</scope>
    <source>
        <strain evidence="3">zrk23</strain>
    </source>
</reference>
<evidence type="ECO:0000313" key="2">
    <source>
        <dbReference type="EMBL" id="QIG81050.1"/>
    </source>
</evidence>
<dbReference type="InterPro" id="IPR026634">
    <property type="entry name" value="TPST-like"/>
</dbReference>
<dbReference type="SMART" id="SM00028">
    <property type="entry name" value="TPR"/>
    <property type="match status" value="3"/>
</dbReference>
<dbReference type="KEGG" id="spzr:G5C33_15505"/>
<dbReference type="PANTHER" id="PTHR12788:SF10">
    <property type="entry name" value="PROTEIN-TYROSINE SULFOTRANSFERASE"/>
    <property type="match status" value="1"/>
</dbReference>
<name>A0A6G6Y807_9SPHN</name>
<dbReference type="InterPro" id="IPR027417">
    <property type="entry name" value="P-loop_NTPase"/>
</dbReference>
<dbReference type="Proteomes" id="UP000501568">
    <property type="component" value="Chromosome"/>
</dbReference>
<protein>
    <submittedName>
        <fullName evidence="2">Tetratricopeptide repeat protein</fullName>
    </submittedName>
</protein>
<dbReference type="SUPFAM" id="SSF52540">
    <property type="entry name" value="P-loop containing nucleoside triphosphate hydrolases"/>
    <property type="match status" value="1"/>
</dbReference>
<gene>
    <name evidence="2" type="ORF">G5C33_15505</name>
</gene>
<keyword evidence="1" id="KW-0808">Transferase</keyword>
<dbReference type="GO" id="GO:0008476">
    <property type="term" value="F:protein-tyrosine sulfotransferase activity"/>
    <property type="evidence" value="ECO:0007669"/>
    <property type="project" value="InterPro"/>
</dbReference>
<sequence length="542" mass="59252">MTIVTTAIRSGRPTGLAAVAAAAREPAFQQAWHALETGDLTGAERAIRMLLAKDPDNAAALVLLAELAARIGIMHEAEAALIRAIALVPDLADARLRLAAICADQGRIDSALAQLDAVLEGDPGHRGAELAKAELLARIGDHAGAEALYARIATTGGEDADLHIARGNLAKTTGRFEAAVTHFRAAATGGRAGEAWWSLADLKTAKIDTHGIATMRDLLARTDLSATTRLHLHFALGKALEDYGEHAAAFAEYAQGNRLRRAELPHDADAVGREVDDQIALFDADFLARRSDPGELDTAPIFIVGLPRSGSTLVEQILASHPAIEGTSELPYIPALVQDMIGRNWQRRDLRYPAHLATLSPEAARDLGRHYLAAAQWHRRTERPLFLDKLPNNWRNIGFIRLILPNARIIDVRREAMACGFSNFKQHFARGQSFAYDLADIGRYYRDYARLTAHFDALAPGTIHRVSHEALVADPEREIRALLDYLGLPFDAACLRHHENRRPVRTASAQQVRAPISDAGLEQWRKFAPWLDPLREALGPLA</sequence>
<evidence type="ECO:0000313" key="3">
    <source>
        <dbReference type="Proteomes" id="UP000501568"/>
    </source>
</evidence>